<dbReference type="EMBL" id="KV454439">
    <property type="protein sequence ID" value="ODQ77644.1"/>
    <property type="molecule type" value="Genomic_DNA"/>
</dbReference>
<gene>
    <name evidence="1" type="ORF">BABINDRAFT_163361</name>
</gene>
<protein>
    <submittedName>
        <fullName evidence="1">Uncharacterized protein</fullName>
    </submittedName>
</protein>
<organism evidence="1 2">
    <name type="scientific">Babjeviella inositovora NRRL Y-12698</name>
    <dbReference type="NCBI Taxonomy" id="984486"/>
    <lineage>
        <taxon>Eukaryota</taxon>
        <taxon>Fungi</taxon>
        <taxon>Dikarya</taxon>
        <taxon>Ascomycota</taxon>
        <taxon>Saccharomycotina</taxon>
        <taxon>Pichiomycetes</taxon>
        <taxon>Serinales incertae sedis</taxon>
        <taxon>Babjeviella</taxon>
    </lineage>
</organism>
<reference evidence="2" key="1">
    <citation type="submission" date="2016-05" db="EMBL/GenBank/DDBJ databases">
        <title>Comparative genomics of biotechnologically important yeasts.</title>
        <authorList>
            <consortium name="DOE Joint Genome Institute"/>
            <person name="Riley R."/>
            <person name="Haridas S."/>
            <person name="Wolfe K.H."/>
            <person name="Lopes M.R."/>
            <person name="Hittinger C.T."/>
            <person name="Goker M."/>
            <person name="Salamov A."/>
            <person name="Wisecaver J."/>
            <person name="Long T.M."/>
            <person name="Aerts A.L."/>
            <person name="Barry K."/>
            <person name="Choi C."/>
            <person name="Clum A."/>
            <person name="Coughlan A.Y."/>
            <person name="Deshpande S."/>
            <person name="Douglass A.P."/>
            <person name="Hanson S.J."/>
            <person name="Klenk H.-P."/>
            <person name="Labutti K."/>
            <person name="Lapidus A."/>
            <person name="Lindquist E."/>
            <person name="Lipzen A."/>
            <person name="Meier-Kolthoff J.P."/>
            <person name="Ohm R.A."/>
            <person name="Otillar R.P."/>
            <person name="Pangilinan J."/>
            <person name="Peng Y."/>
            <person name="Rokas A."/>
            <person name="Rosa C.A."/>
            <person name="Scheuner C."/>
            <person name="Sibirny A.A."/>
            <person name="Slot J.C."/>
            <person name="Stielow J.B."/>
            <person name="Sun H."/>
            <person name="Kurtzman C.P."/>
            <person name="Blackwell M."/>
            <person name="Grigoriev I.V."/>
            <person name="Jeffries T.W."/>
        </authorList>
    </citation>
    <scope>NUCLEOTIDE SEQUENCE [LARGE SCALE GENOMIC DNA]</scope>
    <source>
        <strain evidence="2">NRRL Y-12698</strain>
    </source>
</reference>
<name>A0A1E3QJK4_9ASCO</name>
<evidence type="ECO:0000313" key="1">
    <source>
        <dbReference type="EMBL" id="ODQ77644.1"/>
    </source>
</evidence>
<accession>A0A1E3QJK4</accession>
<dbReference type="GeneID" id="30147719"/>
<keyword evidence="2" id="KW-1185">Reference proteome</keyword>
<dbReference type="Proteomes" id="UP000094336">
    <property type="component" value="Unassembled WGS sequence"/>
</dbReference>
<proteinExistence type="predicted"/>
<sequence length="73" mass="8539">MIRNKLCKEGRLPTEGIALEFESWYCYMCWSFRWCMTLGAEVNESIIGLDLKSSQRAHYSRPRSQELSRCSAN</sequence>
<dbReference type="RefSeq" id="XP_018982972.1">
    <property type="nucleotide sequence ID" value="XM_019129866.1"/>
</dbReference>
<evidence type="ECO:0000313" key="2">
    <source>
        <dbReference type="Proteomes" id="UP000094336"/>
    </source>
</evidence>
<dbReference type="AlphaFoldDB" id="A0A1E3QJK4"/>